<dbReference type="InterPro" id="IPR018060">
    <property type="entry name" value="HTH_AraC"/>
</dbReference>
<dbReference type="InterPro" id="IPR020449">
    <property type="entry name" value="Tscrpt_reg_AraC-type_HTH"/>
</dbReference>
<dbReference type="AlphaFoldDB" id="A0A1M5UAT1"/>
<evidence type="ECO:0000256" key="2">
    <source>
        <dbReference type="ARBA" id="ARBA00023125"/>
    </source>
</evidence>
<dbReference type="SMART" id="SM00342">
    <property type="entry name" value="HTH_ARAC"/>
    <property type="match status" value="1"/>
</dbReference>
<dbReference type="Proteomes" id="UP000184240">
    <property type="component" value="Unassembled WGS sequence"/>
</dbReference>
<dbReference type="GO" id="GO:0003700">
    <property type="term" value="F:DNA-binding transcription factor activity"/>
    <property type="evidence" value="ECO:0007669"/>
    <property type="project" value="InterPro"/>
</dbReference>
<dbReference type="PANTHER" id="PTHR47893:SF1">
    <property type="entry name" value="REGULATORY PROTEIN PCHR"/>
    <property type="match status" value="1"/>
</dbReference>
<evidence type="ECO:0000313" key="8">
    <source>
        <dbReference type="Proteomes" id="UP000184240"/>
    </source>
</evidence>
<reference evidence="6 9" key="3">
    <citation type="submission" date="2018-07" db="EMBL/GenBank/DDBJ databases">
        <title>Leeuwenhoekiella genomics.</title>
        <authorList>
            <person name="Tahon G."/>
            <person name="Willems A."/>
        </authorList>
    </citation>
    <scope>NUCLEOTIDE SEQUENCE [LARGE SCALE GENOMIC DNA]</scope>
    <source>
        <strain evidence="6 9">LMG 24856</strain>
    </source>
</reference>
<dbReference type="InterPro" id="IPR003660">
    <property type="entry name" value="HAMP_dom"/>
</dbReference>
<gene>
    <name evidence="6" type="ORF">DSM01_2964</name>
    <name evidence="7" type="ORF">SAMN04487999_0610</name>
</gene>
<dbReference type="EMBL" id="QOVN01000007">
    <property type="protein sequence ID" value="RXG27445.1"/>
    <property type="molecule type" value="Genomic_DNA"/>
</dbReference>
<dbReference type="PRINTS" id="PR00032">
    <property type="entry name" value="HTHARAC"/>
</dbReference>
<dbReference type="PROSITE" id="PS50885">
    <property type="entry name" value="HAMP"/>
    <property type="match status" value="1"/>
</dbReference>
<reference evidence="8" key="1">
    <citation type="submission" date="2016-11" db="EMBL/GenBank/DDBJ databases">
        <authorList>
            <person name="Varghese N."/>
            <person name="Submissions S."/>
        </authorList>
    </citation>
    <scope>NUCLEOTIDE SEQUENCE [LARGE SCALE GENOMIC DNA]</scope>
    <source>
        <strain evidence="8">DSM 19859</strain>
    </source>
</reference>
<proteinExistence type="predicted"/>
<keyword evidence="3" id="KW-0804">Transcription</keyword>
<dbReference type="PROSITE" id="PS01124">
    <property type="entry name" value="HTH_ARAC_FAMILY_2"/>
    <property type="match status" value="1"/>
</dbReference>
<protein>
    <submittedName>
        <fullName evidence="6">AraC-like DNA-binding protein</fullName>
    </submittedName>
    <submittedName>
        <fullName evidence="7">AraC-type DNA-binding protein</fullName>
    </submittedName>
</protein>
<dbReference type="Pfam" id="PF12833">
    <property type="entry name" value="HTH_18"/>
    <property type="match status" value="1"/>
</dbReference>
<dbReference type="SUPFAM" id="SSF46689">
    <property type="entry name" value="Homeodomain-like"/>
    <property type="match status" value="1"/>
</dbReference>
<dbReference type="InterPro" id="IPR018062">
    <property type="entry name" value="HTH_AraC-typ_CS"/>
</dbReference>
<dbReference type="GO" id="GO:0016020">
    <property type="term" value="C:membrane"/>
    <property type="evidence" value="ECO:0007669"/>
    <property type="project" value="InterPro"/>
</dbReference>
<feature type="domain" description="HTH araC/xylS-type" evidence="4">
    <location>
        <begin position="187"/>
        <end position="286"/>
    </location>
</feature>
<dbReference type="STRING" id="573501.SAMN04487999_0610"/>
<evidence type="ECO:0000256" key="3">
    <source>
        <dbReference type="ARBA" id="ARBA00023163"/>
    </source>
</evidence>
<dbReference type="GO" id="GO:0043565">
    <property type="term" value="F:sequence-specific DNA binding"/>
    <property type="evidence" value="ECO:0007669"/>
    <property type="project" value="InterPro"/>
</dbReference>
<sequence length="288" mass="33268">MILEMAKGNFNYQIPRTGENNETEAIAASLNMLAQELRVSYNPFIFNAPADSIFKVRHYLFLINPEHSILSTNFDLDAEPTFVDQNFLHLLTPASKKIFKKRLKQLLKKQYPSVPCRLELRASNTLNVPLECTLFKLRYDAVAGNFLVVASRIQSLNPLLKEDASKKEYPIRKLEALKNTRDIQNIQDVKAYLQDHPEDRIASLKILGVRFGLNEYKLKKGFKELYQTSVFKYQLQQRLHKAKHLIRSTTDPLSSIALQTGFKSYVHFGQAFKKEFGVAPSQYRKMHQ</sequence>
<organism evidence="7 8">
    <name type="scientific">Leeuwenhoekiella palythoae</name>
    <dbReference type="NCBI Taxonomy" id="573501"/>
    <lineage>
        <taxon>Bacteria</taxon>
        <taxon>Pseudomonadati</taxon>
        <taxon>Bacteroidota</taxon>
        <taxon>Flavobacteriia</taxon>
        <taxon>Flavobacteriales</taxon>
        <taxon>Flavobacteriaceae</taxon>
        <taxon>Leeuwenhoekiella</taxon>
    </lineage>
</organism>
<name>A0A1M5UAT1_9FLAO</name>
<evidence type="ECO:0000313" key="7">
    <source>
        <dbReference type="EMBL" id="SHH60077.1"/>
    </source>
</evidence>
<keyword evidence="1" id="KW-0805">Transcription regulation</keyword>
<evidence type="ECO:0000313" key="9">
    <source>
        <dbReference type="Proteomes" id="UP000290037"/>
    </source>
</evidence>
<dbReference type="Gene3D" id="1.10.10.60">
    <property type="entry name" value="Homeodomain-like"/>
    <property type="match status" value="2"/>
</dbReference>
<evidence type="ECO:0000259" key="4">
    <source>
        <dbReference type="PROSITE" id="PS01124"/>
    </source>
</evidence>
<dbReference type="EMBL" id="FQXT01000001">
    <property type="protein sequence ID" value="SHH60077.1"/>
    <property type="molecule type" value="Genomic_DNA"/>
</dbReference>
<dbReference type="InterPro" id="IPR053142">
    <property type="entry name" value="PchR_regulatory_protein"/>
</dbReference>
<keyword evidence="9" id="KW-1185">Reference proteome</keyword>
<evidence type="ECO:0000256" key="1">
    <source>
        <dbReference type="ARBA" id="ARBA00023015"/>
    </source>
</evidence>
<dbReference type="GO" id="GO:0007165">
    <property type="term" value="P:signal transduction"/>
    <property type="evidence" value="ECO:0007669"/>
    <property type="project" value="InterPro"/>
</dbReference>
<evidence type="ECO:0000259" key="5">
    <source>
        <dbReference type="PROSITE" id="PS50885"/>
    </source>
</evidence>
<reference evidence="7" key="2">
    <citation type="submission" date="2016-11" db="EMBL/GenBank/DDBJ databases">
        <authorList>
            <person name="Jaros S."/>
            <person name="Januszkiewicz K."/>
            <person name="Wedrychowicz H."/>
        </authorList>
    </citation>
    <scope>NUCLEOTIDE SEQUENCE [LARGE SCALE GENOMIC DNA]</scope>
    <source>
        <strain evidence="7">DSM 19859</strain>
    </source>
</reference>
<dbReference type="Proteomes" id="UP000290037">
    <property type="component" value="Unassembled WGS sequence"/>
</dbReference>
<dbReference type="PANTHER" id="PTHR47893">
    <property type="entry name" value="REGULATORY PROTEIN PCHR"/>
    <property type="match status" value="1"/>
</dbReference>
<dbReference type="InterPro" id="IPR009057">
    <property type="entry name" value="Homeodomain-like_sf"/>
</dbReference>
<evidence type="ECO:0000313" key="6">
    <source>
        <dbReference type="EMBL" id="RXG27445.1"/>
    </source>
</evidence>
<feature type="domain" description="HAMP" evidence="5">
    <location>
        <begin position="4"/>
        <end position="42"/>
    </location>
</feature>
<accession>A0A1M5UAT1</accession>
<dbReference type="PROSITE" id="PS00041">
    <property type="entry name" value="HTH_ARAC_FAMILY_1"/>
    <property type="match status" value="1"/>
</dbReference>
<keyword evidence="2 7" id="KW-0238">DNA-binding</keyword>